<reference evidence="2 3" key="1">
    <citation type="journal article" date="2010" name="ISME J.">
        <title>Fine-scale evolution: genomic, phenotypic and ecological differentiation in two coexisting Salinibacter ruber strains.</title>
        <authorList>
            <person name="Pena A."/>
            <person name="Teeling H."/>
            <person name="Huerta-Cepas J."/>
            <person name="Santos F."/>
            <person name="Yarza P."/>
            <person name="Brito-Echeverria J."/>
            <person name="Lucio M."/>
            <person name="Schmitt-Kopplin P."/>
            <person name="Meseguer I."/>
            <person name="Schenowitz C."/>
            <person name="Dossat C."/>
            <person name="Barbe V."/>
            <person name="Dopazo J."/>
            <person name="Rossello-Mora R."/>
            <person name="Schuler M."/>
            <person name="Glockner F.O."/>
            <person name="Amann R."/>
            <person name="Gabaldon T."/>
            <person name="Anton J."/>
        </authorList>
    </citation>
    <scope>NUCLEOTIDE SEQUENCE [LARGE SCALE GENOMIC DNA]</scope>
    <source>
        <strain evidence="2 3">M8</strain>
    </source>
</reference>
<evidence type="ECO:0000256" key="1">
    <source>
        <dbReference type="SAM" id="MobiDB-lite"/>
    </source>
</evidence>
<accession>D5H8P3</accession>
<evidence type="ECO:0000313" key="3">
    <source>
        <dbReference type="Proteomes" id="UP000000933"/>
    </source>
</evidence>
<sequence length="159" mass="17119">MQAFPGEAEPDPAAPRRPPARSPPSPMWHSVSRRPSPRHDLSRPDGTTVPLNLLGPARTVGTAQTGGQTGPPIPENLVTDPHKRTQTGGVTGHEHIRRQDLGADRVAPGVNLLRVAVWDVHFLVLPPDFSSLTAHGNPMQGLFRRTPMVNLTLARGLQG</sequence>
<dbReference type="Proteomes" id="UP000000933">
    <property type="component" value="Chromosome"/>
</dbReference>
<proteinExistence type="predicted"/>
<gene>
    <name evidence="2" type="ordered locus">SRM_01477</name>
</gene>
<dbReference type="AlphaFoldDB" id="D5H8P3"/>
<organism evidence="2 3">
    <name type="scientific">Salinibacter ruber (strain M8)</name>
    <dbReference type="NCBI Taxonomy" id="761659"/>
    <lineage>
        <taxon>Bacteria</taxon>
        <taxon>Pseudomonadati</taxon>
        <taxon>Rhodothermota</taxon>
        <taxon>Rhodothermia</taxon>
        <taxon>Rhodothermales</taxon>
        <taxon>Salinibacteraceae</taxon>
        <taxon>Salinibacter</taxon>
    </lineage>
</organism>
<reference evidence="3" key="2">
    <citation type="submission" date="2010-04" db="EMBL/GenBank/DDBJ databases">
        <title>Genome sequence of Salinibacter ruber M8.</title>
        <authorList>
            <consortium name="Genoscope"/>
        </authorList>
    </citation>
    <scope>NUCLEOTIDE SEQUENCE [LARGE SCALE GENOMIC DNA]</scope>
    <source>
        <strain evidence="3">M8</strain>
    </source>
</reference>
<dbReference type="HOGENOM" id="CLU_1659504_0_0_10"/>
<dbReference type="KEGG" id="srm:SRM_01477"/>
<name>D5H8P3_SALRM</name>
<evidence type="ECO:0000313" key="2">
    <source>
        <dbReference type="EMBL" id="CBH24398.1"/>
    </source>
</evidence>
<dbReference type="EMBL" id="FP565814">
    <property type="protein sequence ID" value="CBH24398.1"/>
    <property type="molecule type" value="Genomic_DNA"/>
</dbReference>
<feature type="region of interest" description="Disordered" evidence="1">
    <location>
        <begin position="1"/>
        <end position="92"/>
    </location>
</feature>
<protein>
    <submittedName>
        <fullName evidence="2">Uncharacterized protein</fullName>
    </submittedName>
</protein>
<feature type="compositionally biased region" description="Pro residues" evidence="1">
    <location>
        <begin position="12"/>
        <end position="26"/>
    </location>
</feature>